<feature type="binding site" evidence="7 10">
    <location>
        <position position="47"/>
    </location>
    <ligand>
        <name>Mg(2+)</name>
        <dbReference type="ChEBI" id="CHEBI:18420"/>
    </ligand>
</feature>
<dbReference type="InterPro" id="IPR015813">
    <property type="entry name" value="Pyrv/PenolPyrv_kinase-like_dom"/>
</dbReference>
<dbReference type="PANTHER" id="PTHR20881:SF0">
    <property type="entry name" value="3-METHYL-2-OXOBUTANOATE HYDROXYMETHYLTRANSFERASE"/>
    <property type="match status" value="1"/>
</dbReference>
<keyword evidence="11" id="KW-0489">Methyltransferase</keyword>
<protein>
    <recommendedName>
        <fullName evidence="7">3-methyl-2-oxobutanoate hydroxymethyltransferase</fullName>
        <ecNumber evidence="7">2.1.2.11</ecNumber>
    </recommendedName>
    <alternativeName>
        <fullName evidence="7">Ketopantoate hydroxymethyltransferase</fullName>
        <shortName evidence="7">KPHMT</shortName>
    </alternativeName>
</protein>
<evidence type="ECO:0000256" key="10">
    <source>
        <dbReference type="PIRSR" id="PIRSR000388-3"/>
    </source>
</evidence>
<feature type="binding site" evidence="7 10">
    <location>
        <position position="86"/>
    </location>
    <ligand>
        <name>Mg(2+)</name>
        <dbReference type="ChEBI" id="CHEBI:18420"/>
    </ligand>
</feature>
<evidence type="ECO:0000256" key="4">
    <source>
        <dbReference type="ARBA" id="ARBA00022655"/>
    </source>
</evidence>
<reference evidence="11 12" key="1">
    <citation type="submission" date="2015-11" db="EMBL/GenBank/DDBJ databases">
        <authorList>
            <person name="Varghese N."/>
        </authorList>
    </citation>
    <scope>NUCLEOTIDE SEQUENCE [LARGE SCALE GENOMIC DNA]</scope>
    <source>
        <strain evidence="11 12">JGI-24</strain>
    </source>
</reference>
<evidence type="ECO:0000256" key="1">
    <source>
        <dbReference type="ARBA" id="ARBA00005033"/>
    </source>
</evidence>
<comment type="catalytic activity">
    <reaction evidence="7">
        <text>(6R)-5,10-methylene-5,6,7,8-tetrahydrofolate + 3-methyl-2-oxobutanoate + H2O = 2-dehydropantoate + (6S)-5,6,7,8-tetrahydrofolate</text>
        <dbReference type="Rhea" id="RHEA:11824"/>
        <dbReference type="ChEBI" id="CHEBI:11561"/>
        <dbReference type="ChEBI" id="CHEBI:11851"/>
        <dbReference type="ChEBI" id="CHEBI:15377"/>
        <dbReference type="ChEBI" id="CHEBI:15636"/>
        <dbReference type="ChEBI" id="CHEBI:57453"/>
        <dbReference type="EC" id="2.1.2.11"/>
    </reaction>
</comment>
<dbReference type="FunFam" id="3.20.20.60:FF:000003">
    <property type="entry name" value="3-methyl-2-oxobutanoate hydroxymethyltransferase"/>
    <property type="match status" value="1"/>
</dbReference>
<keyword evidence="12" id="KW-1185">Reference proteome</keyword>
<dbReference type="PANTHER" id="PTHR20881">
    <property type="entry name" value="3-METHYL-2-OXOBUTANOATE HYDROXYMETHYLTRANSFERASE"/>
    <property type="match status" value="1"/>
</dbReference>
<dbReference type="InterPro" id="IPR040442">
    <property type="entry name" value="Pyrv_kinase-like_dom_sf"/>
</dbReference>
<comment type="cofactor">
    <cofactor evidence="7 10">
        <name>Mg(2+)</name>
        <dbReference type="ChEBI" id="CHEBI:18420"/>
    </cofactor>
    <text evidence="7 10">Binds 1 Mg(2+) ion per subunit.</text>
</comment>
<dbReference type="PIRSF" id="PIRSF000388">
    <property type="entry name" value="Pantoate_hydroxy_MeTrfase"/>
    <property type="match status" value="1"/>
</dbReference>
<dbReference type="CDD" id="cd06557">
    <property type="entry name" value="KPHMT-like"/>
    <property type="match status" value="1"/>
</dbReference>
<dbReference type="SUPFAM" id="SSF51621">
    <property type="entry name" value="Phosphoenolpyruvate/pyruvate domain"/>
    <property type="match status" value="1"/>
</dbReference>
<keyword evidence="7 10" id="KW-0460">Magnesium</keyword>
<evidence type="ECO:0000256" key="6">
    <source>
        <dbReference type="ARBA" id="ARBA00056497"/>
    </source>
</evidence>
<keyword evidence="7 10" id="KW-0479">Metal-binding</keyword>
<evidence type="ECO:0000256" key="7">
    <source>
        <dbReference type="HAMAP-Rule" id="MF_00156"/>
    </source>
</evidence>
<gene>
    <name evidence="7" type="primary">panB</name>
    <name evidence="11" type="ORF">JGI24_00467</name>
</gene>
<dbReference type="GO" id="GO:0003864">
    <property type="term" value="F:3-methyl-2-oxobutanoate hydroxymethyltransferase activity"/>
    <property type="evidence" value="ECO:0007669"/>
    <property type="project" value="UniProtKB-UniRule"/>
</dbReference>
<dbReference type="NCBIfam" id="NF001452">
    <property type="entry name" value="PRK00311.1"/>
    <property type="match status" value="1"/>
</dbReference>
<evidence type="ECO:0000256" key="9">
    <source>
        <dbReference type="PIRSR" id="PIRSR000388-2"/>
    </source>
</evidence>
<feature type="active site" description="Proton acceptor" evidence="7 8">
    <location>
        <position position="185"/>
    </location>
</feature>
<dbReference type="GO" id="GO:0032259">
    <property type="term" value="P:methylation"/>
    <property type="evidence" value="ECO:0007669"/>
    <property type="project" value="UniProtKB-KW"/>
</dbReference>
<comment type="subcellular location">
    <subcellularLocation>
        <location evidence="7">Cytoplasm</location>
    </subcellularLocation>
</comment>
<feature type="binding site" evidence="7 9">
    <location>
        <position position="116"/>
    </location>
    <ligand>
        <name>3-methyl-2-oxobutanoate</name>
        <dbReference type="ChEBI" id="CHEBI:11851"/>
    </ligand>
</feature>
<dbReference type="NCBIfam" id="TIGR00222">
    <property type="entry name" value="panB"/>
    <property type="match status" value="1"/>
</dbReference>
<evidence type="ECO:0000256" key="8">
    <source>
        <dbReference type="PIRSR" id="PIRSR000388-1"/>
    </source>
</evidence>
<comment type="function">
    <text evidence="6 7">Catalyzes the reversible reaction in which hydroxymethyl group from 5,10-methylenetetrahydrofolate is transferred onto alpha-ketoisovalerate to form ketopantoate.</text>
</comment>
<dbReference type="EMBL" id="CZVU01000013">
    <property type="protein sequence ID" value="CUS98579.1"/>
    <property type="molecule type" value="Genomic_DNA"/>
</dbReference>
<dbReference type="InterPro" id="IPR003700">
    <property type="entry name" value="Pantoate_hydroxy_MeTrfase"/>
</dbReference>
<dbReference type="UniPathway" id="UPA00028">
    <property type="reaction ID" value="UER00003"/>
</dbReference>
<evidence type="ECO:0000256" key="5">
    <source>
        <dbReference type="ARBA" id="ARBA00022679"/>
    </source>
</evidence>
<comment type="pathway">
    <text evidence="1 7">Cofactor biosynthesis; (R)-pantothenate biosynthesis; (R)-pantoate from 3-methyl-2-oxobutanoate: step 1/2.</text>
</comment>
<organism evidence="11 12">
    <name type="scientific">Kryptobacter tengchongensis</name>
    <dbReference type="NCBI Taxonomy" id="1643429"/>
    <lineage>
        <taxon>Bacteria</taxon>
        <taxon>Pseudomonadati</taxon>
        <taxon>Candidatus Kryptoniota</taxon>
        <taxon>Candidatus Kryptobacter</taxon>
    </lineage>
</organism>
<feature type="binding site" evidence="7 10">
    <location>
        <position position="118"/>
    </location>
    <ligand>
        <name>Mg(2+)</name>
        <dbReference type="ChEBI" id="CHEBI:18420"/>
    </ligand>
</feature>
<dbReference type="Proteomes" id="UP000243065">
    <property type="component" value="Unassembled WGS sequence"/>
</dbReference>
<accession>A0A656D6B5</accession>
<dbReference type="AlphaFoldDB" id="A0A656D6B5"/>
<keyword evidence="4 7" id="KW-0566">Pantothenate biosynthesis</keyword>
<proteinExistence type="inferred from homology"/>
<keyword evidence="7" id="KW-0963">Cytoplasm</keyword>
<evidence type="ECO:0000256" key="2">
    <source>
        <dbReference type="ARBA" id="ARBA00008676"/>
    </source>
</evidence>
<dbReference type="Gene3D" id="3.20.20.60">
    <property type="entry name" value="Phosphoenolpyruvate-binding domains"/>
    <property type="match status" value="1"/>
</dbReference>
<feature type="binding site" evidence="7 9">
    <location>
        <position position="86"/>
    </location>
    <ligand>
        <name>3-methyl-2-oxobutanoate</name>
        <dbReference type="ChEBI" id="CHEBI:11851"/>
    </ligand>
</feature>
<evidence type="ECO:0000313" key="12">
    <source>
        <dbReference type="Proteomes" id="UP000243065"/>
    </source>
</evidence>
<dbReference type="RefSeq" id="WP_143713348.1">
    <property type="nucleotide sequence ID" value="NZ_CZVU01000013.1"/>
</dbReference>
<dbReference type="GO" id="GO:0000287">
    <property type="term" value="F:magnesium ion binding"/>
    <property type="evidence" value="ECO:0007669"/>
    <property type="project" value="TreeGrafter"/>
</dbReference>
<sequence length="267" mass="29375">MSLKKVTTKILIEMKKRGEKIAMLTAYDFLIAKLLDEAGIDVILVGDSLGNVFQEHETTLPVTVDDMIYHAKAVCRAVKRAMVVVDMPFLSYQVSLEEAIKNCGRVLKETCAEGVKLEGGSEIIDVVYKLTSIGIPVMGHLGLTPQSIHKFGGYDVRGVDEKEAEKILNDAKELESAGAFSIVLEKIPSGLAKKITETISIPTIGIGAGPFCDGQVLVVYDMLGLFEEFKPKFVRRYAELSKIIRNAFENYISDVKSGKFPSESESY</sequence>
<dbReference type="HAMAP" id="MF_00156">
    <property type="entry name" value="PanB"/>
    <property type="match status" value="1"/>
</dbReference>
<evidence type="ECO:0000313" key="11">
    <source>
        <dbReference type="EMBL" id="CUS98579.1"/>
    </source>
</evidence>
<dbReference type="GO" id="GO:0015940">
    <property type="term" value="P:pantothenate biosynthetic process"/>
    <property type="evidence" value="ECO:0007669"/>
    <property type="project" value="UniProtKB-UniRule"/>
</dbReference>
<dbReference type="GO" id="GO:0005737">
    <property type="term" value="C:cytoplasm"/>
    <property type="evidence" value="ECO:0007669"/>
    <property type="project" value="UniProtKB-SubCell"/>
</dbReference>
<dbReference type="OrthoDB" id="9781789at2"/>
<feature type="binding site" evidence="7 9">
    <location>
        <begin position="47"/>
        <end position="48"/>
    </location>
    <ligand>
        <name>3-methyl-2-oxobutanoate</name>
        <dbReference type="ChEBI" id="CHEBI:11851"/>
    </ligand>
</feature>
<dbReference type="Pfam" id="PF02548">
    <property type="entry name" value="Pantoate_transf"/>
    <property type="match status" value="1"/>
</dbReference>
<dbReference type="GO" id="GO:0008168">
    <property type="term" value="F:methyltransferase activity"/>
    <property type="evidence" value="ECO:0007669"/>
    <property type="project" value="UniProtKB-KW"/>
</dbReference>
<keyword evidence="5 7" id="KW-0808">Transferase</keyword>
<comment type="subunit">
    <text evidence="3 7">Homodecamer; pentamer of dimers.</text>
</comment>
<name>A0A656D6B5_KRYT1</name>
<dbReference type="EC" id="2.1.2.11" evidence="7"/>
<evidence type="ECO:0000256" key="3">
    <source>
        <dbReference type="ARBA" id="ARBA00011424"/>
    </source>
</evidence>
<comment type="similarity">
    <text evidence="2 7">Belongs to the PanB family.</text>
</comment>